<dbReference type="FunFam" id="3.40.50.300:FF:000586">
    <property type="entry name" value="Rab family GTPase"/>
    <property type="match status" value="1"/>
</dbReference>
<dbReference type="Gene3D" id="3.40.50.300">
    <property type="entry name" value="P-loop containing nucleotide triphosphate hydrolases"/>
    <property type="match status" value="1"/>
</dbReference>
<accession>A0A2V3INQ9</accession>
<dbReference type="InterPro" id="IPR001806">
    <property type="entry name" value="Small_GTPase"/>
</dbReference>
<keyword evidence="6" id="KW-1185">Reference proteome</keyword>
<comment type="caution">
    <text evidence="5">The sequence shown here is derived from an EMBL/GenBank/DDBJ whole genome shotgun (WGS) entry which is preliminary data.</text>
</comment>
<dbReference type="EMBL" id="NBIV01000115">
    <property type="protein sequence ID" value="PXF43689.1"/>
    <property type="molecule type" value="Genomic_DNA"/>
</dbReference>
<dbReference type="OrthoDB" id="9989112at2759"/>
<dbReference type="GO" id="GO:0012505">
    <property type="term" value="C:endomembrane system"/>
    <property type="evidence" value="ECO:0007669"/>
    <property type="project" value="UniProtKB-SubCell"/>
</dbReference>
<dbReference type="GO" id="GO:0005525">
    <property type="term" value="F:GTP binding"/>
    <property type="evidence" value="ECO:0007669"/>
    <property type="project" value="UniProtKB-KW"/>
</dbReference>
<evidence type="ECO:0000256" key="3">
    <source>
        <dbReference type="ARBA" id="ARBA00023134"/>
    </source>
</evidence>
<comment type="subcellular location">
    <subcellularLocation>
        <location evidence="1">Endomembrane system</location>
    </subcellularLocation>
</comment>
<evidence type="ECO:0000313" key="6">
    <source>
        <dbReference type="Proteomes" id="UP000247409"/>
    </source>
</evidence>
<name>A0A2V3INQ9_9FLOR</name>
<dbReference type="SMART" id="SM00177">
    <property type="entry name" value="ARF"/>
    <property type="match status" value="1"/>
</dbReference>
<dbReference type="GO" id="GO:0003924">
    <property type="term" value="F:GTPase activity"/>
    <property type="evidence" value="ECO:0007669"/>
    <property type="project" value="InterPro"/>
</dbReference>
<dbReference type="PROSITE" id="PS51419">
    <property type="entry name" value="RAB"/>
    <property type="match status" value="1"/>
</dbReference>
<keyword evidence="2" id="KW-0547">Nucleotide-binding</keyword>
<reference evidence="5 6" key="1">
    <citation type="journal article" date="2018" name="Mol. Biol. Evol.">
        <title>Analysis of the draft genome of the red seaweed Gracilariopsis chorda provides insights into genome size evolution in Rhodophyta.</title>
        <authorList>
            <person name="Lee J."/>
            <person name="Yang E.C."/>
            <person name="Graf L."/>
            <person name="Yang J.H."/>
            <person name="Qiu H."/>
            <person name="Zel Zion U."/>
            <person name="Chan C.X."/>
            <person name="Stephens T.G."/>
            <person name="Weber A.P.M."/>
            <person name="Boo G.H."/>
            <person name="Boo S.M."/>
            <person name="Kim K.M."/>
            <person name="Shin Y."/>
            <person name="Jung M."/>
            <person name="Lee S.J."/>
            <person name="Yim H.S."/>
            <person name="Lee J.H."/>
            <person name="Bhattacharya D."/>
            <person name="Yoon H.S."/>
        </authorList>
    </citation>
    <scope>NUCLEOTIDE SEQUENCE [LARGE SCALE GENOMIC DNA]</scope>
    <source>
        <strain evidence="5 6">SKKU-2015</strain>
        <tissue evidence="5">Whole body</tissue>
    </source>
</reference>
<dbReference type="NCBIfam" id="TIGR00231">
    <property type="entry name" value="small_GTP"/>
    <property type="match status" value="1"/>
</dbReference>
<evidence type="ECO:0000313" key="5">
    <source>
        <dbReference type="EMBL" id="PXF43689.1"/>
    </source>
</evidence>
<dbReference type="Proteomes" id="UP000247409">
    <property type="component" value="Unassembled WGS sequence"/>
</dbReference>
<organism evidence="5 6">
    <name type="scientific">Gracilariopsis chorda</name>
    <dbReference type="NCBI Taxonomy" id="448386"/>
    <lineage>
        <taxon>Eukaryota</taxon>
        <taxon>Rhodophyta</taxon>
        <taxon>Florideophyceae</taxon>
        <taxon>Rhodymeniophycidae</taxon>
        <taxon>Gracilariales</taxon>
        <taxon>Gracilariaceae</taxon>
        <taxon>Gracilariopsis</taxon>
    </lineage>
</organism>
<dbReference type="SMART" id="SM00173">
    <property type="entry name" value="RAS"/>
    <property type="match status" value="1"/>
</dbReference>
<sequence>MTDVQTQVQPSVEYHYLYKLLLIGDSGVGKSCILTRFADSVYADCQTSTIGVDFKIRTIEIEDKRVKLQIWDSAGQERFRTIAAAYYRGAHGVGIVFDITDEKSFLSVENSWLEEIENNTSSSIRTLLIGNKCDLESQREVRRDDAESLARKYGMRYIETSAKTAENVFEAFVTISKDIHENKYVELIFFYTRVGP</sequence>
<evidence type="ECO:0000256" key="4">
    <source>
        <dbReference type="ARBA" id="ARBA00023136"/>
    </source>
</evidence>
<dbReference type="PRINTS" id="PR00449">
    <property type="entry name" value="RASTRNSFRMNG"/>
</dbReference>
<dbReference type="SMART" id="SM00174">
    <property type="entry name" value="RHO"/>
    <property type="match status" value="1"/>
</dbReference>
<evidence type="ECO:0000256" key="1">
    <source>
        <dbReference type="ARBA" id="ARBA00004308"/>
    </source>
</evidence>
<dbReference type="PANTHER" id="PTHR47977">
    <property type="entry name" value="RAS-RELATED PROTEIN RAB"/>
    <property type="match status" value="1"/>
</dbReference>
<dbReference type="InterPro" id="IPR027417">
    <property type="entry name" value="P-loop_NTPase"/>
</dbReference>
<proteinExistence type="predicted"/>
<dbReference type="AlphaFoldDB" id="A0A2V3INQ9"/>
<dbReference type="Pfam" id="PF00071">
    <property type="entry name" value="Ras"/>
    <property type="match status" value="1"/>
</dbReference>
<dbReference type="SUPFAM" id="SSF52540">
    <property type="entry name" value="P-loop containing nucleoside triphosphate hydrolases"/>
    <property type="match status" value="1"/>
</dbReference>
<dbReference type="InterPro" id="IPR005225">
    <property type="entry name" value="Small_GTP-bd"/>
</dbReference>
<evidence type="ECO:0000256" key="2">
    <source>
        <dbReference type="ARBA" id="ARBA00022741"/>
    </source>
</evidence>
<dbReference type="PROSITE" id="PS51421">
    <property type="entry name" value="RAS"/>
    <property type="match status" value="1"/>
</dbReference>
<dbReference type="InterPro" id="IPR050227">
    <property type="entry name" value="Rab"/>
</dbReference>
<gene>
    <name evidence="5" type="ORF">BWQ96_06594</name>
</gene>
<keyword evidence="3" id="KW-0342">GTP-binding</keyword>
<protein>
    <submittedName>
        <fullName evidence="5">Ras-related protein Rab-13</fullName>
    </submittedName>
</protein>
<dbReference type="STRING" id="448386.A0A2V3INQ9"/>
<keyword evidence="4" id="KW-0472">Membrane</keyword>
<dbReference type="SMART" id="SM00175">
    <property type="entry name" value="RAB"/>
    <property type="match status" value="1"/>
</dbReference>